<dbReference type="Pfam" id="PF11807">
    <property type="entry name" value="UstYa"/>
    <property type="match status" value="1"/>
</dbReference>
<dbReference type="GO" id="GO:0043386">
    <property type="term" value="P:mycotoxin biosynthetic process"/>
    <property type="evidence" value="ECO:0007669"/>
    <property type="project" value="InterPro"/>
</dbReference>
<keyword evidence="3" id="KW-1133">Transmembrane helix</keyword>
<dbReference type="HOGENOM" id="CLU_1315667_0_0_1"/>
<name>A0A0A1UN65_9HYPO</name>
<feature type="transmembrane region" description="Helical" evidence="3">
    <location>
        <begin position="12"/>
        <end position="35"/>
    </location>
</feature>
<comment type="caution">
    <text evidence="4">The sequence shown here is derived from an EMBL/GenBank/DDBJ whole genome shotgun (WGS) entry which is preliminary data.</text>
</comment>
<keyword evidence="3" id="KW-0472">Membrane</keyword>
<dbReference type="InterPro" id="IPR021765">
    <property type="entry name" value="UstYa-like"/>
</dbReference>
<accession>A0A0A1UN65</accession>
<gene>
    <name evidence="4" type="ORF">X797_010898</name>
</gene>
<dbReference type="EMBL" id="JELW01000057">
    <property type="protein sequence ID" value="EXU96004.1"/>
    <property type="molecule type" value="Genomic_DNA"/>
</dbReference>
<dbReference type="PANTHER" id="PTHR33365:SF4">
    <property type="entry name" value="CYCLOCHLOROTINE BIOSYNTHESIS PROTEIN O"/>
    <property type="match status" value="1"/>
</dbReference>
<comment type="similarity">
    <text evidence="2">Belongs to the ustYa family.</text>
</comment>
<evidence type="ECO:0000313" key="4">
    <source>
        <dbReference type="EMBL" id="EXU96004.1"/>
    </source>
</evidence>
<proteinExistence type="inferred from homology"/>
<dbReference type="PANTHER" id="PTHR33365">
    <property type="entry name" value="YALI0B05434P"/>
    <property type="match status" value="1"/>
</dbReference>
<evidence type="ECO:0000313" key="5">
    <source>
        <dbReference type="Proteomes" id="UP000030151"/>
    </source>
</evidence>
<organism evidence="4 5">
    <name type="scientific">Metarhizium robertsii</name>
    <dbReference type="NCBI Taxonomy" id="568076"/>
    <lineage>
        <taxon>Eukaryota</taxon>
        <taxon>Fungi</taxon>
        <taxon>Dikarya</taxon>
        <taxon>Ascomycota</taxon>
        <taxon>Pezizomycotina</taxon>
        <taxon>Sordariomycetes</taxon>
        <taxon>Hypocreomycetidae</taxon>
        <taxon>Hypocreales</taxon>
        <taxon>Clavicipitaceae</taxon>
        <taxon>Metarhizium</taxon>
    </lineage>
</organism>
<evidence type="ECO:0000256" key="1">
    <source>
        <dbReference type="ARBA" id="ARBA00004685"/>
    </source>
</evidence>
<dbReference type="OrthoDB" id="3687641at2759"/>
<keyword evidence="3" id="KW-0812">Transmembrane</keyword>
<dbReference type="Proteomes" id="UP000030151">
    <property type="component" value="Unassembled WGS sequence"/>
</dbReference>
<sequence>MAPLPKSTTRRHTVFLLCLFSSLLVSFALFTYFMLMPFSQFTTHHRASDKSHDLHEDLAAAVATSARRVDFALGDAHQSLDDDRLWREDLLPPNGGYLTLARTPNDTTAARLGVAMFHQLRCLAAIRSEMQRLQARARGGAKPDADDQDRDRALACFDYLRQSLLCHADATIEADDGGTGVAEGMGERQCRDWRILYEASTRSDDEPVLPDDLR</sequence>
<evidence type="ECO:0000256" key="2">
    <source>
        <dbReference type="ARBA" id="ARBA00035112"/>
    </source>
</evidence>
<comment type="pathway">
    <text evidence="1">Mycotoxin biosynthesis.</text>
</comment>
<protein>
    <submittedName>
        <fullName evidence="4">DUF3328 domain protein</fullName>
    </submittedName>
</protein>
<evidence type="ECO:0000256" key="3">
    <source>
        <dbReference type="SAM" id="Phobius"/>
    </source>
</evidence>
<reference evidence="4 5" key="1">
    <citation type="submission" date="2014-02" db="EMBL/GenBank/DDBJ databases">
        <title>The genome sequence of the entomopathogenic fungus Metarhizium robertsii ARSEF 2575.</title>
        <authorList>
            <person name="Giuliano Garisto Donzelli B."/>
            <person name="Roe B.A."/>
            <person name="Macmil S.L."/>
            <person name="Krasnoff S.B."/>
            <person name="Gibson D.M."/>
        </authorList>
    </citation>
    <scope>NUCLEOTIDE SEQUENCE [LARGE SCALE GENOMIC DNA]</scope>
    <source>
        <strain evidence="4 5">ARSEF 2575</strain>
    </source>
</reference>
<dbReference type="AlphaFoldDB" id="A0A0A1UN65"/>
<dbReference type="eggNOG" id="ENOG502RCPH">
    <property type="taxonomic scope" value="Eukaryota"/>
</dbReference>